<name>A0A142G3X0_ACIBA</name>
<sequence>MDLILISVIVSQKIDSPKYFHYLTGMNQKKFLFQGGDMPTFNPDMLRIARDLRGMSQTELVQKMGNITQAALSKIEKGDIKPSDETKFNIAKTLNFPERFFHQNDHFKVSPISLHAYRKKASTTAKILNQINAEMTIKASNLDKLDLFCQLEASLPLPSYQIHINVSSAAEAALKLRKEWNLGLNPIEDLTGLIEKAGVFIFYCNFEEDHIDGVSLQTQNSPPCIFLNANQPNDRIRFTLAHELGHLILHKYAPSIDMEEEANEFAAEFLIPTEAVQGQLQTTNLKTYATHKLFWKVSMAALIVKSKHIGDISDRQSATLWRQMSMYGYRKAEPYSLEREHPQRFAKLMMDFCQGDKSKVIPDLSSFFNLYPEDFTQLYKADLEEMERFSMTS</sequence>
<dbReference type="EMBL" id="KU549175">
    <property type="protein sequence ID" value="AMQ95350.1"/>
    <property type="molecule type" value="Genomic_DNA"/>
</dbReference>
<protein>
    <recommendedName>
        <fullName evidence="2">HTH cro/C1-type domain-containing protein</fullName>
    </recommendedName>
</protein>
<dbReference type="PANTHER" id="PTHR43236">
    <property type="entry name" value="ANTITOXIN HIGA1"/>
    <property type="match status" value="1"/>
</dbReference>
<dbReference type="InterPro" id="IPR010982">
    <property type="entry name" value="Lambda_DNA-bd_dom_sf"/>
</dbReference>
<evidence type="ECO:0000313" key="3">
    <source>
        <dbReference type="EMBL" id="AMQ95350.1"/>
    </source>
</evidence>
<dbReference type="SMART" id="SM00530">
    <property type="entry name" value="HTH_XRE"/>
    <property type="match status" value="1"/>
</dbReference>
<dbReference type="Pfam" id="PF06114">
    <property type="entry name" value="Peptidase_M78"/>
    <property type="match status" value="1"/>
</dbReference>
<dbReference type="Pfam" id="PF01381">
    <property type="entry name" value="HTH_3"/>
    <property type="match status" value="1"/>
</dbReference>
<reference evidence="3" key="1">
    <citation type="submission" date="2016-01" db="EMBL/GenBank/DDBJ databases">
        <title>Loss and gain of aminoglycoside resistance in GC2 Acinetobacter baumannii in Australia via modification of genomic resistance islands and acquisition of plasmids.</title>
        <authorList>
            <person name="Nigro S.J."/>
            <person name="Hall R.M."/>
        </authorList>
    </citation>
    <scope>NUCLEOTIDE SEQUENCE</scope>
    <source>
        <strain evidence="3">C13</strain>
        <plasmid evidence="3">pC13-2</plasmid>
    </source>
</reference>
<dbReference type="InterPro" id="IPR001387">
    <property type="entry name" value="Cro/C1-type_HTH"/>
</dbReference>
<evidence type="ECO:0000256" key="1">
    <source>
        <dbReference type="ARBA" id="ARBA00007227"/>
    </source>
</evidence>
<dbReference type="PANTHER" id="PTHR43236:SF1">
    <property type="entry name" value="BLL7220 PROTEIN"/>
    <property type="match status" value="1"/>
</dbReference>
<feature type="domain" description="HTH cro/C1-type" evidence="2">
    <location>
        <begin position="46"/>
        <end position="101"/>
    </location>
</feature>
<proteinExistence type="inferred from homology"/>
<dbReference type="InterPro" id="IPR052345">
    <property type="entry name" value="Rad_response_metalloprotease"/>
</dbReference>
<dbReference type="InterPro" id="IPR010359">
    <property type="entry name" value="IrrE_HExxH"/>
</dbReference>
<dbReference type="Gene3D" id="1.10.260.40">
    <property type="entry name" value="lambda repressor-like DNA-binding domains"/>
    <property type="match status" value="1"/>
</dbReference>
<dbReference type="GO" id="GO:0003677">
    <property type="term" value="F:DNA binding"/>
    <property type="evidence" value="ECO:0007669"/>
    <property type="project" value="InterPro"/>
</dbReference>
<dbReference type="SUPFAM" id="SSF47413">
    <property type="entry name" value="lambda repressor-like DNA-binding domains"/>
    <property type="match status" value="1"/>
</dbReference>
<comment type="similarity">
    <text evidence="1">Belongs to the short-chain fatty acyl-CoA assimilation regulator (ScfR) family.</text>
</comment>
<accession>A0A142G3X0</accession>
<dbReference type="CDD" id="cd00093">
    <property type="entry name" value="HTH_XRE"/>
    <property type="match status" value="1"/>
</dbReference>
<geneLocation type="plasmid" evidence="3">
    <name>pC13-2</name>
</geneLocation>
<dbReference type="AlphaFoldDB" id="A0A142G3X0"/>
<evidence type="ECO:0000259" key="2">
    <source>
        <dbReference type="PROSITE" id="PS50943"/>
    </source>
</evidence>
<dbReference type="Gene3D" id="1.10.10.2910">
    <property type="match status" value="1"/>
</dbReference>
<keyword evidence="3" id="KW-0614">Plasmid</keyword>
<dbReference type="PROSITE" id="PS50943">
    <property type="entry name" value="HTH_CROC1"/>
    <property type="match status" value="1"/>
</dbReference>
<organism evidence="3">
    <name type="scientific">Acinetobacter baumannii</name>
    <dbReference type="NCBI Taxonomy" id="470"/>
    <lineage>
        <taxon>Bacteria</taxon>
        <taxon>Pseudomonadati</taxon>
        <taxon>Pseudomonadota</taxon>
        <taxon>Gammaproteobacteria</taxon>
        <taxon>Moraxellales</taxon>
        <taxon>Moraxellaceae</taxon>
        <taxon>Acinetobacter</taxon>
        <taxon>Acinetobacter calcoaceticus/baumannii complex</taxon>
    </lineage>
</organism>